<name>A0A858R972_9PROT</name>
<evidence type="ECO:0000313" key="3">
    <source>
        <dbReference type="Proteomes" id="UP000501891"/>
    </source>
</evidence>
<reference evidence="2" key="1">
    <citation type="submission" date="2020-04" db="EMBL/GenBank/DDBJ databases">
        <title>A desert anoxygenic phototrophic bacterium fixes CO2 using RubisCO under aerobic conditions.</title>
        <authorList>
            <person name="Tang K."/>
        </authorList>
    </citation>
    <scope>NUCLEOTIDE SEQUENCE [LARGE SCALE GENOMIC DNA]</scope>
    <source>
        <strain evidence="2">MIMtkB3</strain>
    </source>
</reference>
<protein>
    <submittedName>
        <fullName evidence="2">HdeD family acid-resistance protein</fullName>
    </submittedName>
</protein>
<sequence>MSLARNWWAFLLRGLMALLFGVIALLLPGPTLVSLALLLAAYLLVDGTFALIAGVRAIAKHQRWGHFILEGVAGLVAGVLAIMMPGATILALILIMAFWAILTGVLELMAARRVGPGGGRAWLLVGGVLSIILGVLMVVVPPAGGYAIVFLVGTYAFAWGILLVAWGFQLRHLHIRLERSSEVGALGSTRPASS</sequence>
<dbReference type="Proteomes" id="UP000501891">
    <property type="component" value="Chromosome"/>
</dbReference>
<accession>A0A858R972</accession>
<gene>
    <name evidence="2" type="ORF">HHL28_13145</name>
</gene>
<feature type="transmembrane region" description="Helical" evidence="1">
    <location>
        <begin position="7"/>
        <end position="27"/>
    </location>
</feature>
<keyword evidence="1" id="KW-0472">Membrane</keyword>
<proteinExistence type="predicted"/>
<dbReference type="PANTHER" id="PTHR34989">
    <property type="entry name" value="PROTEIN HDED"/>
    <property type="match status" value="1"/>
</dbReference>
<keyword evidence="1" id="KW-1133">Transmembrane helix</keyword>
<dbReference type="AlphaFoldDB" id="A0A858R972"/>
<organism evidence="2 3">
    <name type="scientific">Aerophototrophica crusticola</name>
    <dbReference type="NCBI Taxonomy" id="1709002"/>
    <lineage>
        <taxon>Bacteria</taxon>
        <taxon>Pseudomonadati</taxon>
        <taxon>Pseudomonadota</taxon>
        <taxon>Alphaproteobacteria</taxon>
        <taxon>Rhodospirillales</taxon>
        <taxon>Rhodospirillaceae</taxon>
        <taxon>Aerophototrophica</taxon>
    </lineage>
</organism>
<dbReference type="EMBL" id="CP051775">
    <property type="protein sequence ID" value="QJE73911.1"/>
    <property type="molecule type" value="Genomic_DNA"/>
</dbReference>
<dbReference type="InterPro" id="IPR005325">
    <property type="entry name" value="DUF308_memb"/>
</dbReference>
<feature type="transmembrane region" description="Helical" evidence="1">
    <location>
        <begin position="121"/>
        <end position="140"/>
    </location>
</feature>
<keyword evidence="1" id="KW-0812">Transmembrane</keyword>
<dbReference type="KEGG" id="acru:HHL28_13145"/>
<feature type="transmembrane region" description="Helical" evidence="1">
    <location>
        <begin position="89"/>
        <end position="109"/>
    </location>
</feature>
<feature type="transmembrane region" description="Helical" evidence="1">
    <location>
        <begin position="33"/>
        <end position="55"/>
    </location>
</feature>
<dbReference type="GO" id="GO:0005886">
    <property type="term" value="C:plasma membrane"/>
    <property type="evidence" value="ECO:0007669"/>
    <property type="project" value="TreeGrafter"/>
</dbReference>
<dbReference type="Pfam" id="PF03729">
    <property type="entry name" value="DUF308"/>
    <property type="match status" value="2"/>
</dbReference>
<dbReference type="InterPro" id="IPR052712">
    <property type="entry name" value="Acid_resist_chaperone_HdeD"/>
</dbReference>
<evidence type="ECO:0000313" key="2">
    <source>
        <dbReference type="EMBL" id="QJE73911.1"/>
    </source>
</evidence>
<feature type="transmembrane region" description="Helical" evidence="1">
    <location>
        <begin position="146"/>
        <end position="168"/>
    </location>
</feature>
<evidence type="ECO:0000256" key="1">
    <source>
        <dbReference type="SAM" id="Phobius"/>
    </source>
</evidence>
<feature type="transmembrane region" description="Helical" evidence="1">
    <location>
        <begin position="67"/>
        <end position="83"/>
    </location>
</feature>
<keyword evidence="3" id="KW-1185">Reference proteome</keyword>
<dbReference type="PANTHER" id="PTHR34989:SF1">
    <property type="entry name" value="PROTEIN HDED"/>
    <property type="match status" value="1"/>
</dbReference>